<reference evidence="1" key="1">
    <citation type="submission" date="2020-10" db="EMBL/GenBank/DDBJ databases">
        <authorList>
            <person name="Gilroy R."/>
        </authorList>
    </citation>
    <scope>NUCLEOTIDE SEQUENCE</scope>
    <source>
        <strain evidence="1">11159</strain>
    </source>
</reference>
<dbReference type="AlphaFoldDB" id="A0A9D9GWG7"/>
<protein>
    <submittedName>
        <fullName evidence="1">Uncharacterized protein</fullName>
    </submittedName>
</protein>
<proteinExistence type="predicted"/>
<dbReference type="Proteomes" id="UP000823613">
    <property type="component" value="Unassembled WGS sequence"/>
</dbReference>
<reference evidence="1" key="2">
    <citation type="journal article" date="2021" name="PeerJ">
        <title>Extensive microbial diversity within the chicken gut microbiome revealed by metagenomics and culture.</title>
        <authorList>
            <person name="Gilroy R."/>
            <person name="Ravi A."/>
            <person name="Getino M."/>
            <person name="Pursley I."/>
            <person name="Horton D.L."/>
            <person name="Alikhan N.F."/>
            <person name="Baker D."/>
            <person name="Gharbi K."/>
            <person name="Hall N."/>
            <person name="Watson M."/>
            <person name="Adriaenssens E.M."/>
            <person name="Foster-Nyarko E."/>
            <person name="Jarju S."/>
            <person name="Secka A."/>
            <person name="Antonio M."/>
            <person name="Oren A."/>
            <person name="Chaudhuri R.R."/>
            <person name="La Ragione R."/>
            <person name="Hildebrand F."/>
            <person name="Pallen M.J."/>
        </authorList>
    </citation>
    <scope>NUCLEOTIDE SEQUENCE</scope>
    <source>
        <strain evidence="1">11159</strain>
    </source>
</reference>
<evidence type="ECO:0000313" key="1">
    <source>
        <dbReference type="EMBL" id="MBO8427324.1"/>
    </source>
</evidence>
<gene>
    <name evidence="1" type="ORF">IAC58_02035</name>
</gene>
<comment type="caution">
    <text evidence="1">The sequence shown here is derived from an EMBL/GenBank/DDBJ whole genome shotgun (WGS) entry which is preliminary data.</text>
</comment>
<name>A0A9D9GWG7_9BACL</name>
<evidence type="ECO:0000313" key="2">
    <source>
        <dbReference type="Proteomes" id="UP000823613"/>
    </source>
</evidence>
<organism evidence="1 2">
    <name type="scientific">Candidatus Onthovivens merdipullorum</name>
    <dbReference type="NCBI Taxonomy" id="2840889"/>
    <lineage>
        <taxon>Bacteria</taxon>
        <taxon>Bacillati</taxon>
        <taxon>Bacillota</taxon>
        <taxon>Bacilli</taxon>
        <taxon>Bacillales</taxon>
        <taxon>Candidatus Onthovivens</taxon>
    </lineage>
</organism>
<accession>A0A9D9GWG7</accession>
<dbReference type="EMBL" id="JADIMY010000044">
    <property type="protein sequence ID" value="MBO8427324.1"/>
    <property type="molecule type" value="Genomic_DNA"/>
</dbReference>
<sequence>MISTLDSYHKEVNKYLKYLLKLFNKDLKFLNLIALLIYFDKDIFIKILNRVYECVLISKRK</sequence>